<feature type="transmembrane region" description="Helical" evidence="7">
    <location>
        <begin position="119"/>
        <end position="141"/>
    </location>
</feature>
<name>A0A6S6PQ09_ACEAC</name>
<dbReference type="Proteomes" id="UP000515220">
    <property type="component" value="Chromosome"/>
</dbReference>
<evidence type="ECO:0000256" key="2">
    <source>
        <dbReference type="ARBA" id="ARBA00022448"/>
    </source>
</evidence>
<dbReference type="GO" id="GO:0042910">
    <property type="term" value="F:xenobiotic transmembrane transporter activity"/>
    <property type="evidence" value="ECO:0007669"/>
    <property type="project" value="InterPro"/>
</dbReference>
<keyword evidence="6 7" id="KW-0472">Membrane</keyword>
<feature type="transmembrane region" description="Helical" evidence="7">
    <location>
        <begin position="161"/>
        <end position="180"/>
    </location>
</feature>
<gene>
    <name evidence="8" type="ORF">AAJCM20276_18680</name>
</gene>
<evidence type="ECO:0000256" key="1">
    <source>
        <dbReference type="ARBA" id="ARBA00004429"/>
    </source>
</evidence>
<dbReference type="InterPro" id="IPR052031">
    <property type="entry name" value="Membrane_Transporter-Flippase"/>
</dbReference>
<accession>A0A6S6PQ09</accession>
<dbReference type="InterPro" id="IPR048279">
    <property type="entry name" value="MdtK-like"/>
</dbReference>
<feature type="transmembrane region" description="Helical" evidence="7">
    <location>
        <begin position="216"/>
        <end position="238"/>
    </location>
</feature>
<dbReference type="PIRSF" id="PIRSF006603">
    <property type="entry name" value="DinF"/>
    <property type="match status" value="1"/>
</dbReference>
<dbReference type="InterPro" id="IPR002528">
    <property type="entry name" value="MATE_fam"/>
</dbReference>
<reference evidence="8 9" key="1">
    <citation type="submission" date="2020-07" db="EMBL/GenBank/DDBJ databases">
        <title>Complete Genome Sequence of an acetic acid bacterium, Acetobacter aceti JCM20276.</title>
        <authorList>
            <person name="Hirose Y."/>
            <person name="Mihara H."/>
        </authorList>
    </citation>
    <scope>NUCLEOTIDE SEQUENCE [LARGE SCALE GENOMIC DNA]</scope>
    <source>
        <strain evidence="8 9">JCM20276</strain>
    </source>
</reference>
<evidence type="ECO:0000256" key="5">
    <source>
        <dbReference type="ARBA" id="ARBA00022989"/>
    </source>
</evidence>
<sequence>MQSSGERHVMPREVPSIEKQETYVSPVQTGDDATQTLLKSFLIFMLPVLMDCVLQSIASTIGNVYIGRLLGAEDLAAASTFYPLLLILVSCGVGLGSGAGVLVGQLWGAGHPERARAMASAAVAVSIVLGGIVAIGGQWAVGPMLRLFSVPANITDHAAQYCRVFLAGTPALILVVTVAITLRGAGDNIRPLVMMGLQIVVSLVVTPILLKTSLGLSGAAVAAILGWVLALLLAGIWLKQSGHELAPGLGMLRELVPKRQVLWSVIRLGFPAMVEVATQGLAEIVLVGRINGFGSEMTAAYGLFTQTLTYIEYPGMAVGITVSVMCSHAIGARNPQRAREILRIGFLVGLLMTGALAAIVMLIPETVSLLFTSNPHVIALASHAFRAVMGSAVLLSLGGVLGSAMRASGDSVAPMGIMLGCIAFVELPAGYMFAHYYGAWGVWFGYTASFSAVFLSSVAYWALRWRHRPLVPVQ</sequence>
<keyword evidence="4 7" id="KW-0812">Transmembrane</keyword>
<evidence type="ECO:0000313" key="9">
    <source>
        <dbReference type="Proteomes" id="UP000515220"/>
    </source>
</evidence>
<evidence type="ECO:0000256" key="3">
    <source>
        <dbReference type="ARBA" id="ARBA00022475"/>
    </source>
</evidence>
<keyword evidence="5 7" id="KW-1133">Transmembrane helix</keyword>
<feature type="transmembrane region" description="Helical" evidence="7">
    <location>
        <begin position="341"/>
        <end position="363"/>
    </location>
</feature>
<dbReference type="AlphaFoldDB" id="A0A6S6PQ09"/>
<feature type="transmembrane region" description="Helical" evidence="7">
    <location>
        <begin position="383"/>
        <end position="404"/>
    </location>
</feature>
<dbReference type="EMBL" id="AP023326">
    <property type="protein sequence ID" value="BCI67244.1"/>
    <property type="molecule type" value="Genomic_DNA"/>
</dbReference>
<comment type="subcellular location">
    <subcellularLocation>
        <location evidence="1">Cell inner membrane</location>
        <topology evidence="1">Multi-pass membrane protein</topology>
    </subcellularLocation>
</comment>
<dbReference type="GO" id="GO:0015297">
    <property type="term" value="F:antiporter activity"/>
    <property type="evidence" value="ECO:0007669"/>
    <property type="project" value="InterPro"/>
</dbReference>
<organism evidence="8 9">
    <name type="scientific">Acetobacter aceti</name>
    <dbReference type="NCBI Taxonomy" id="435"/>
    <lineage>
        <taxon>Bacteria</taxon>
        <taxon>Pseudomonadati</taxon>
        <taxon>Pseudomonadota</taxon>
        <taxon>Alphaproteobacteria</taxon>
        <taxon>Acetobacterales</taxon>
        <taxon>Acetobacteraceae</taxon>
        <taxon>Acetobacter</taxon>
        <taxon>Acetobacter subgen. Acetobacter</taxon>
    </lineage>
</organism>
<evidence type="ECO:0000256" key="4">
    <source>
        <dbReference type="ARBA" id="ARBA00022692"/>
    </source>
</evidence>
<keyword evidence="2" id="KW-0813">Transport</keyword>
<dbReference type="PANTHER" id="PTHR43549">
    <property type="entry name" value="MULTIDRUG RESISTANCE PROTEIN YPNP-RELATED"/>
    <property type="match status" value="1"/>
</dbReference>
<protein>
    <submittedName>
        <fullName evidence="8">MATE family efflux transporter</fullName>
    </submittedName>
</protein>
<evidence type="ECO:0000256" key="7">
    <source>
        <dbReference type="SAM" id="Phobius"/>
    </source>
</evidence>
<dbReference type="NCBIfam" id="TIGR00797">
    <property type="entry name" value="matE"/>
    <property type="match status" value="1"/>
</dbReference>
<feature type="transmembrane region" description="Helical" evidence="7">
    <location>
        <begin position="443"/>
        <end position="463"/>
    </location>
</feature>
<feature type="transmembrane region" description="Helical" evidence="7">
    <location>
        <begin position="192"/>
        <end position="210"/>
    </location>
</feature>
<proteinExistence type="predicted"/>
<dbReference type="Pfam" id="PF01554">
    <property type="entry name" value="MatE"/>
    <property type="match status" value="2"/>
</dbReference>
<feature type="transmembrane region" description="Helical" evidence="7">
    <location>
        <begin position="416"/>
        <end position="437"/>
    </location>
</feature>
<dbReference type="PANTHER" id="PTHR43549:SF3">
    <property type="entry name" value="MULTIDRUG RESISTANCE PROTEIN YPNP-RELATED"/>
    <property type="match status" value="1"/>
</dbReference>
<keyword evidence="3" id="KW-1003">Cell membrane</keyword>
<dbReference type="GO" id="GO:0005886">
    <property type="term" value="C:plasma membrane"/>
    <property type="evidence" value="ECO:0007669"/>
    <property type="project" value="UniProtKB-SubCell"/>
</dbReference>
<feature type="transmembrane region" description="Helical" evidence="7">
    <location>
        <begin position="81"/>
        <end position="107"/>
    </location>
</feature>
<evidence type="ECO:0000256" key="6">
    <source>
        <dbReference type="ARBA" id="ARBA00023136"/>
    </source>
</evidence>
<evidence type="ECO:0000313" key="8">
    <source>
        <dbReference type="EMBL" id="BCI67244.1"/>
    </source>
</evidence>